<dbReference type="AlphaFoldDB" id="A0A3Q8I4D8"/>
<feature type="compositionally biased region" description="Gly residues" evidence="1">
    <location>
        <begin position="35"/>
        <end position="48"/>
    </location>
</feature>
<dbReference type="EMBL" id="MH908867">
    <property type="protein sequence ID" value="AYM52237.1"/>
    <property type="molecule type" value="Genomic_DNA"/>
</dbReference>
<accession>A0A3Q8I4D8</accession>
<sequence>MTHAMRVPMKSLLVVGLSFLGIALLGCSGGGGGGGDGGGEGGQGGDGGASSQCDELRDEASPGNVVFKLTNNRATPIYYDDNGECSRAFRVSEGDAMPQSPALTGWPTCGWYMDNDDDGPLDCYADELKTLGPNESVELTWDGRVLEHHDLPAECIEGRELPPACDKLVALDAGTLTAHVTFWGDQDCTHDVCVGVDHAIKQQTFSFPAAGTVDIAVE</sequence>
<evidence type="ECO:0000256" key="1">
    <source>
        <dbReference type="SAM" id="MobiDB-lite"/>
    </source>
</evidence>
<evidence type="ECO:0000313" key="2">
    <source>
        <dbReference type="EMBL" id="AYM52237.1"/>
    </source>
</evidence>
<proteinExistence type="predicted"/>
<organism evidence="2">
    <name type="scientific">Sorangium cellulosum</name>
    <name type="common">Polyangium cellulosum</name>
    <dbReference type="NCBI Taxonomy" id="56"/>
    <lineage>
        <taxon>Bacteria</taxon>
        <taxon>Pseudomonadati</taxon>
        <taxon>Myxococcota</taxon>
        <taxon>Polyangia</taxon>
        <taxon>Polyangiales</taxon>
        <taxon>Polyangiaceae</taxon>
        <taxon>Sorangium</taxon>
    </lineage>
</organism>
<protein>
    <submittedName>
        <fullName evidence="2">Uncharacterized protein</fullName>
    </submittedName>
</protein>
<reference evidence="2" key="1">
    <citation type="journal article" date="2018" name="J. Ind. Microbiol. Biotechnol.">
        <title>Genome mining reveals uncommon alkylpyrones as type III PKS products from myxobacteria.</title>
        <authorList>
            <person name="Hug J.J."/>
            <person name="Panter F."/>
            <person name="Krug D."/>
            <person name="Muller R."/>
        </authorList>
    </citation>
    <scope>NUCLEOTIDE SEQUENCE</scope>
    <source>
        <strain evidence="2">So ce880</strain>
    </source>
</reference>
<dbReference type="PROSITE" id="PS51257">
    <property type="entry name" value="PROKAR_LIPOPROTEIN"/>
    <property type="match status" value="1"/>
</dbReference>
<feature type="region of interest" description="Disordered" evidence="1">
    <location>
        <begin position="35"/>
        <end position="57"/>
    </location>
</feature>
<name>A0A3Q8I4D8_SORCE</name>